<accession>A0A2H5S5U8</accession>
<keyword evidence="2" id="KW-1185">Reference proteome</keyword>
<dbReference type="SUPFAM" id="SSF52047">
    <property type="entry name" value="RNI-like"/>
    <property type="match status" value="1"/>
</dbReference>
<dbReference type="Gene3D" id="3.80.10.10">
    <property type="entry name" value="Ribonuclease Inhibitor"/>
    <property type="match status" value="1"/>
</dbReference>
<organism evidence="1 2">
    <name type="scientific">Rhizophagus irregularis (strain DAOM 181602 / DAOM 197198 / MUCL 43194)</name>
    <name type="common">Arbuscular mycorrhizal fungus</name>
    <name type="synonym">Glomus intraradices</name>
    <dbReference type="NCBI Taxonomy" id="747089"/>
    <lineage>
        <taxon>Eukaryota</taxon>
        <taxon>Fungi</taxon>
        <taxon>Fungi incertae sedis</taxon>
        <taxon>Mucoromycota</taxon>
        <taxon>Glomeromycotina</taxon>
        <taxon>Glomeromycetes</taxon>
        <taxon>Glomerales</taxon>
        <taxon>Glomeraceae</taxon>
        <taxon>Rhizophagus</taxon>
    </lineage>
</organism>
<dbReference type="InterPro" id="IPR032675">
    <property type="entry name" value="LRR_dom_sf"/>
</dbReference>
<dbReference type="AlphaFoldDB" id="A0A2H5S5U8"/>
<proteinExistence type="predicted"/>
<reference evidence="1 2" key="1">
    <citation type="journal article" date="2013" name="Proc. Natl. Acad. Sci. U.S.A.">
        <title>Genome of an arbuscular mycorrhizal fungus provides insight into the oldest plant symbiosis.</title>
        <authorList>
            <person name="Tisserant E."/>
            <person name="Malbreil M."/>
            <person name="Kuo A."/>
            <person name="Kohler A."/>
            <person name="Symeonidi A."/>
            <person name="Balestrini R."/>
            <person name="Charron P."/>
            <person name="Duensing N."/>
            <person name="Frei Dit Frey N."/>
            <person name="Gianinazzi-Pearson V."/>
            <person name="Gilbert L.B."/>
            <person name="Handa Y."/>
            <person name="Herr J.R."/>
            <person name="Hijri M."/>
            <person name="Koul R."/>
            <person name="Kawaguchi M."/>
            <person name="Krajinski F."/>
            <person name="Lammers P.J."/>
            <person name="Masclaux F.G."/>
            <person name="Murat C."/>
            <person name="Morin E."/>
            <person name="Ndikumana S."/>
            <person name="Pagni M."/>
            <person name="Petitpierre D."/>
            <person name="Requena N."/>
            <person name="Rosikiewicz P."/>
            <person name="Riley R."/>
            <person name="Saito K."/>
            <person name="San Clemente H."/>
            <person name="Shapiro H."/>
            <person name="van Tuinen D."/>
            <person name="Becard G."/>
            <person name="Bonfante P."/>
            <person name="Paszkowski U."/>
            <person name="Shachar-Hill Y.Y."/>
            <person name="Tuskan G.A."/>
            <person name="Young P.W."/>
            <person name="Sanders I.R."/>
            <person name="Henrissat B."/>
            <person name="Rensing S.A."/>
            <person name="Grigoriev I.V."/>
            <person name="Corradi N."/>
            <person name="Roux C."/>
            <person name="Martin F."/>
        </authorList>
    </citation>
    <scope>NUCLEOTIDE SEQUENCE [LARGE SCALE GENOMIC DNA]</scope>
    <source>
        <strain evidence="1 2">DAOM 197198</strain>
    </source>
</reference>
<evidence type="ECO:0000313" key="2">
    <source>
        <dbReference type="Proteomes" id="UP000018888"/>
    </source>
</evidence>
<reference evidence="1 2" key="2">
    <citation type="journal article" date="2018" name="New Phytol.">
        <title>High intraspecific genome diversity in the model arbuscular mycorrhizal symbiont Rhizophagus irregularis.</title>
        <authorList>
            <person name="Chen E.C.H."/>
            <person name="Morin E."/>
            <person name="Beaudet D."/>
            <person name="Noel J."/>
            <person name="Yildirir G."/>
            <person name="Ndikumana S."/>
            <person name="Charron P."/>
            <person name="St-Onge C."/>
            <person name="Giorgi J."/>
            <person name="Kruger M."/>
            <person name="Marton T."/>
            <person name="Ropars J."/>
            <person name="Grigoriev I.V."/>
            <person name="Hainaut M."/>
            <person name="Henrissat B."/>
            <person name="Roux C."/>
            <person name="Martin F."/>
            <person name="Corradi N."/>
        </authorList>
    </citation>
    <scope>NUCLEOTIDE SEQUENCE [LARGE SCALE GENOMIC DNA]</scope>
    <source>
        <strain evidence="1 2">DAOM 197198</strain>
    </source>
</reference>
<comment type="caution">
    <text evidence="1">The sequence shown here is derived from an EMBL/GenBank/DDBJ whole genome shotgun (WGS) entry which is preliminary data.</text>
</comment>
<dbReference type="Proteomes" id="UP000018888">
    <property type="component" value="Unassembled WGS sequence"/>
</dbReference>
<sequence>MTLPNLPYDCIYYILNQFQNDRSTLLNCLLVDRSWCEITVPLLYANPFIRMAENSYSIILTLISCFDKEELLLLKNQLKLNNINFNFINNINIKYNKPLFEYPKYLKIFDFSTMNLIIIKWFESYSKLSFTQRDNLSKNILPLIFQIILKKCTNIKHFYITISDIKFLNIKNLTSNLSNLDSLTLQFHDTNMTKELLIDMENICLNLKRLEISISYYIQNNSYIFKKLCKVIQKQKNLKDFKLSCDNTLLNNILISLEFQKYSLVYIEFEHINFKNISLKNFISLHNLKYLKFHYCCGLLLDEIDILTFASFKLEELILSCNDWNHNITASIIKYLGESLQSLLLFSENLTISIMKNLSIYCLNLNTLDIETKYLTFPDLFTNYFKNLRIRILHIKFNYHYELRDLLFTNLAINLPINLKEITIRSRRYKYFKKFLENCHNNNLEIIHFNCNVDLEFLETILNFIERTNSKLKLLSIFNIENCFKNNKKSSELLDQINAKGVKIVDFGSIYKFEVKFVT</sequence>
<dbReference type="EMBL" id="AUPC02000109">
    <property type="protein sequence ID" value="POG71283.1"/>
    <property type="molecule type" value="Genomic_DNA"/>
</dbReference>
<name>A0A2H5S5U8_RHIID</name>
<evidence type="ECO:0000313" key="1">
    <source>
        <dbReference type="EMBL" id="POG71283.1"/>
    </source>
</evidence>
<evidence type="ECO:0008006" key="3">
    <source>
        <dbReference type="Google" id="ProtNLM"/>
    </source>
</evidence>
<protein>
    <recommendedName>
        <fullName evidence="3">F-box domain-containing protein</fullName>
    </recommendedName>
</protein>
<gene>
    <name evidence="1" type="ORF">GLOIN_2v1774868</name>
</gene>